<dbReference type="AlphaFoldDB" id="A0A9Q5V7T3"/>
<name>A0A9Q5V7T3_PISSA</name>
<evidence type="ECO:0000313" key="1">
    <source>
        <dbReference type="EMBL" id="QGO04432.1"/>
    </source>
</evidence>
<reference evidence="1 2" key="1">
    <citation type="submission" date="2019-04" db="EMBL/GenBank/DDBJ databases">
        <title>Complete genome sequencing of Piscirickettsia salmonis strain Psal-009.</title>
        <authorList>
            <person name="Schober I."/>
            <person name="Bunk B."/>
            <person name="Sproer C."/>
            <person name="Carril G.P."/>
            <person name="Riedel T."/>
            <person name="Flores-Herrera P.A."/>
            <person name="Nourdin-Galindo G."/>
            <person name="Marshall S.H."/>
            <person name="Overmann J."/>
        </authorList>
    </citation>
    <scope>NUCLEOTIDE SEQUENCE [LARGE SCALE GENOMIC DNA]</scope>
    <source>
        <strain evidence="1 2">Psal-009</strain>
    </source>
</reference>
<keyword evidence="2" id="KW-1185">Reference proteome</keyword>
<accession>A0A9Q5V7T3</accession>
<organism evidence="1 2">
    <name type="scientific">Piscirickettsia salmonis</name>
    <dbReference type="NCBI Taxonomy" id="1238"/>
    <lineage>
        <taxon>Bacteria</taxon>
        <taxon>Pseudomonadati</taxon>
        <taxon>Pseudomonadota</taxon>
        <taxon>Gammaproteobacteria</taxon>
        <taxon>Thiotrichales</taxon>
        <taxon>Piscirickettsiaceae</taxon>
        <taxon>Piscirickettsia</taxon>
    </lineage>
</organism>
<dbReference type="RefSeq" id="WP_016211898.1">
    <property type="nucleotide sequence ID" value="NZ_CP038811.1"/>
</dbReference>
<sequence length="207" mass="23785">MPLNQMAIIRQLKKYSALINGVDNYGEGGLCHGFAYVHAAMAATGKLNWWHDALKKISEWDGSLNALDQKIILKGEDSDQDCNPQQREQPKNLRYLFERIASYVVFNFQPSIMNDANDKVIRQDRLLEVFEVYDSNSKKWLSVNKEQYRTIAGNLSDEDLKQLLTIKNLENNMCILAGSDHSCSLRSSNNKFYFYNPNFSCKTPDMI</sequence>
<gene>
    <name evidence="1" type="ORF">Psal009_00298</name>
</gene>
<proteinExistence type="predicted"/>
<dbReference type="Proteomes" id="UP000422232">
    <property type="component" value="Chromosome"/>
</dbReference>
<evidence type="ECO:0000313" key="2">
    <source>
        <dbReference type="Proteomes" id="UP000422232"/>
    </source>
</evidence>
<protein>
    <submittedName>
        <fullName evidence="1">Uncharacterized protein</fullName>
    </submittedName>
</protein>
<dbReference type="EMBL" id="CP038908">
    <property type="protein sequence ID" value="QGO04432.1"/>
    <property type="molecule type" value="Genomic_DNA"/>
</dbReference>